<evidence type="ECO:0000313" key="2">
    <source>
        <dbReference type="Proteomes" id="UP000636709"/>
    </source>
</evidence>
<reference evidence="1" key="1">
    <citation type="submission" date="2020-07" db="EMBL/GenBank/DDBJ databases">
        <title>Genome sequence and genetic diversity analysis of an under-domesticated orphan crop, white fonio (Digitaria exilis).</title>
        <authorList>
            <person name="Bennetzen J.L."/>
            <person name="Chen S."/>
            <person name="Ma X."/>
            <person name="Wang X."/>
            <person name="Yssel A.E.J."/>
            <person name="Chaluvadi S.R."/>
            <person name="Johnson M."/>
            <person name="Gangashetty P."/>
            <person name="Hamidou F."/>
            <person name="Sanogo M.D."/>
            <person name="Zwaenepoel A."/>
            <person name="Wallace J."/>
            <person name="Van De Peer Y."/>
            <person name="Van Deynze A."/>
        </authorList>
    </citation>
    <scope>NUCLEOTIDE SEQUENCE</scope>
    <source>
        <tissue evidence="1">Leaves</tissue>
    </source>
</reference>
<sequence>MQSCLDARLMRKAAGHLSVIQTRPAQTVSRDLRVHMSFLPMIALFILCHLMQTTGQAALCVEVMLLDGLSLVRLGCILTRRKGAAKRIAVRLLATSMSFRSTHNKSIQIHALQRLILLGKLIGRTSSNLLIL</sequence>
<dbReference type="Proteomes" id="UP000636709">
    <property type="component" value="Unassembled WGS sequence"/>
</dbReference>
<proteinExistence type="predicted"/>
<dbReference type="AlphaFoldDB" id="A0A835E1L8"/>
<evidence type="ECO:0000313" key="1">
    <source>
        <dbReference type="EMBL" id="KAF8658826.1"/>
    </source>
</evidence>
<protein>
    <submittedName>
        <fullName evidence="1">Uncharacterized protein</fullName>
    </submittedName>
</protein>
<keyword evidence="2" id="KW-1185">Reference proteome</keyword>
<name>A0A835E1L8_9POAL</name>
<gene>
    <name evidence="1" type="ORF">HU200_059319</name>
</gene>
<comment type="caution">
    <text evidence="1">The sequence shown here is derived from an EMBL/GenBank/DDBJ whole genome shotgun (WGS) entry which is preliminary data.</text>
</comment>
<accession>A0A835E1L8</accession>
<dbReference type="EMBL" id="JACEFO010002479">
    <property type="protein sequence ID" value="KAF8658826.1"/>
    <property type="molecule type" value="Genomic_DNA"/>
</dbReference>
<organism evidence="1 2">
    <name type="scientific">Digitaria exilis</name>
    <dbReference type="NCBI Taxonomy" id="1010633"/>
    <lineage>
        <taxon>Eukaryota</taxon>
        <taxon>Viridiplantae</taxon>
        <taxon>Streptophyta</taxon>
        <taxon>Embryophyta</taxon>
        <taxon>Tracheophyta</taxon>
        <taxon>Spermatophyta</taxon>
        <taxon>Magnoliopsida</taxon>
        <taxon>Liliopsida</taxon>
        <taxon>Poales</taxon>
        <taxon>Poaceae</taxon>
        <taxon>PACMAD clade</taxon>
        <taxon>Panicoideae</taxon>
        <taxon>Panicodae</taxon>
        <taxon>Paniceae</taxon>
        <taxon>Anthephorinae</taxon>
        <taxon>Digitaria</taxon>
    </lineage>
</organism>